<evidence type="ECO:0000256" key="14">
    <source>
        <dbReference type="ARBA" id="ARBA00049244"/>
    </source>
</evidence>
<dbReference type="GO" id="GO:0004519">
    <property type="term" value="F:endonuclease activity"/>
    <property type="evidence" value="ECO:0007669"/>
    <property type="project" value="UniProtKB-KW"/>
</dbReference>
<evidence type="ECO:0000256" key="12">
    <source>
        <dbReference type="ARBA" id="ARBA00023172"/>
    </source>
</evidence>
<gene>
    <name evidence="17" type="ORF">O181_054084</name>
</gene>
<evidence type="ECO:0000256" key="5">
    <source>
        <dbReference type="ARBA" id="ARBA00022759"/>
    </source>
</evidence>
<evidence type="ECO:0000256" key="3">
    <source>
        <dbReference type="ARBA" id="ARBA00022722"/>
    </source>
</evidence>
<dbReference type="PANTHER" id="PTHR42648:SF11">
    <property type="entry name" value="TRANSPOSON TY4-P GAG-POL POLYPROTEIN"/>
    <property type="match status" value="1"/>
</dbReference>
<comment type="catalytic activity">
    <reaction evidence="13">
        <text>DNA(n) + a 2'-deoxyribonucleoside 5'-triphosphate = DNA(n+1) + diphosphate</text>
        <dbReference type="Rhea" id="RHEA:22508"/>
        <dbReference type="Rhea" id="RHEA-COMP:17339"/>
        <dbReference type="Rhea" id="RHEA-COMP:17340"/>
        <dbReference type="ChEBI" id="CHEBI:33019"/>
        <dbReference type="ChEBI" id="CHEBI:61560"/>
        <dbReference type="ChEBI" id="CHEBI:173112"/>
        <dbReference type="EC" id="2.7.7.49"/>
    </reaction>
</comment>
<keyword evidence="7" id="KW-0460">Magnesium</keyword>
<feature type="domain" description="Integrase catalytic" evidence="16">
    <location>
        <begin position="281"/>
        <end position="446"/>
    </location>
</feature>
<keyword evidence="9" id="KW-0229">DNA integration</keyword>
<dbReference type="GO" id="GO:0032196">
    <property type="term" value="P:transposition"/>
    <property type="evidence" value="ECO:0007669"/>
    <property type="project" value="UniProtKB-KW"/>
</dbReference>
<evidence type="ECO:0000256" key="6">
    <source>
        <dbReference type="ARBA" id="ARBA00022801"/>
    </source>
</evidence>
<proteinExistence type="predicted"/>
<dbReference type="InterPro" id="IPR036397">
    <property type="entry name" value="RNaseH_sf"/>
</dbReference>
<dbReference type="InterPro" id="IPR001584">
    <property type="entry name" value="Integrase_cat-core"/>
</dbReference>
<keyword evidence="3" id="KW-0540">Nuclease</keyword>
<evidence type="ECO:0000256" key="8">
    <source>
        <dbReference type="ARBA" id="ARBA00022884"/>
    </source>
</evidence>
<evidence type="ECO:0000256" key="15">
    <source>
        <dbReference type="SAM" id="MobiDB-lite"/>
    </source>
</evidence>
<keyword evidence="4" id="KW-0479">Metal-binding</keyword>
<comment type="caution">
    <text evidence="17">The sequence shown here is derived from an EMBL/GenBank/DDBJ whole genome shotgun (WGS) entry which is preliminary data.</text>
</comment>
<sequence>MLYDTKPFNLDTIRDRVAIEHSCRQSTHQHALLFDKNKQAESSKTKVKSQSENNSKKKKVKNNNQPLSSNTQQGEDTSKRLDKIEQLLERLQNSGNLPSLNAASDSKELSQPLGSDSEAFIFEEVNAMMGHQRQDLIYLDSGAERTIVNNLLLLEDPTPVKKQINTFSTLVKVAHQGTLLLNGVRLYPVYYVPNGPANLLSVSQICDQGNLFATKLTDRPIYSLPTTDLDWHMTLCHPSDSYIKVLLNEGRIDGRFTCASDCQVCQQAKIKNHPHSQSLPRADAPFFKLHMDTLSINPPTHKGFKYVLVLVDDHSRFNRIYAMSEKSQADDFIMLFIMEIKNKLNIVPAYLHTDRGGEFSSSLFLKHLKDHSISLERGPPESPQTNGVAERFNQTLLSKIRCLLGQSKIPSSYWDEAALHASLLLNALPHKHLNMRSPMAVLQDKKCLIEPITRYERLVPFGVKVTTKILNPSSK</sequence>
<evidence type="ECO:0000256" key="7">
    <source>
        <dbReference type="ARBA" id="ARBA00022842"/>
    </source>
</evidence>
<feature type="region of interest" description="Disordered" evidence="15">
    <location>
        <begin position="31"/>
        <end position="78"/>
    </location>
</feature>
<protein>
    <recommendedName>
        <fullName evidence="16">Integrase catalytic domain-containing protein</fullName>
    </recommendedName>
</protein>
<comment type="catalytic activity">
    <reaction evidence="14">
        <text>DNA(n) + a 2'-deoxyribonucleoside 5'-triphosphate = DNA(n+1) + diphosphate</text>
        <dbReference type="Rhea" id="RHEA:22508"/>
        <dbReference type="Rhea" id="RHEA-COMP:17339"/>
        <dbReference type="Rhea" id="RHEA-COMP:17340"/>
        <dbReference type="ChEBI" id="CHEBI:33019"/>
        <dbReference type="ChEBI" id="CHEBI:61560"/>
        <dbReference type="ChEBI" id="CHEBI:173112"/>
        <dbReference type="EC" id="2.7.7.7"/>
    </reaction>
</comment>
<keyword evidence="11" id="KW-0239">DNA-directed DNA polymerase</keyword>
<keyword evidence="1" id="KW-0815">Transposition</keyword>
<dbReference type="GO" id="GO:0003964">
    <property type="term" value="F:RNA-directed DNA polymerase activity"/>
    <property type="evidence" value="ECO:0007669"/>
    <property type="project" value="UniProtKB-KW"/>
</dbReference>
<evidence type="ECO:0000313" key="18">
    <source>
        <dbReference type="Proteomes" id="UP000765509"/>
    </source>
</evidence>
<keyword evidence="2" id="KW-0548">Nucleotidyltransferase</keyword>
<dbReference type="Proteomes" id="UP000765509">
    <property type="component" value="Unassembled WGS sequence"/>
</dbReference>
<keyword evidence="12" id="KW-0233">DNA recombination</keyword>
<evidence type="ECO:0000313" key="17">
    <source>
        <dbReference type="EMBL" id="MBW0514369.1"/>
    </source>
</evidence>
<name>A0A9Q3E3X4_9BASI</name>
<keyword evidence="10" id="KW-0695">RNA-directed DNA polymerase</keyword>
<dbReference type="OrthoDB" id="2506384at2759"/>
<keyword evidence="8" id="KW-0694">RNA-binding</keyword>
<dbReference type="GO" id="GO:0003723">
    <property type="term" value="F:RNA binding"/>
    <property type="evidence" value="ECO:0007669"/>
    <property type="project" value="UniProtKB-KW"/>
</dbReference>
<feature type="compositionally biased region" description="Polar residues" evidence="15">
    <location>
        <begin position="66"/>
        <end position="75"/>
    </location>
</feature>
<evidence type="ECO:0000256" key="9">
    <source>
        <dbReference type="ARBA" id="ARBA00022908"/>
    </source>
</evidence>
<dbReference type="GO" id="GO:0003887">
    <property type="term" value="F:DNA-directed DNA polymerase activity"/>
    <property type="evidence" value="ECO:0007669"/>
    <property type="project" value="UniProtKB-KW"/>
</dbReference>
<evidence type="ECO:0000256" key="1">
    <source>
        <dbReference type="ARBA" id="ARBA00022578"/>
    </source>
</evidence>
<organism evidence="17 18">
    <name type="scientific">Austropuccinia psidii MF-1</name>
    <dbReference type="NCBI Taxonomy" id="1389203"/>
    <lineage>
        <taxon>Eukaryota</taxon>
        <taxon>Fungi</taxon>
        <taxon>Dikarya</taxon>
        <taxon>Basidiomycota</taxon>
        <taxon>Pucciniomycotina</taxon>
        <taxon>Pucciniomycetes</taxon>
        <taxon>Pucciniales</taxon>
        <taxon>Sphaerophragmiaceae</taxon>
        <taxon>Austropuccinia</taxon>
    </lineage>
</organism>
<feature type="compositionally biased region" description="Basic and acidic residues" evidence="15">
    <location>
        <begin position="33"/>
        <end position="44"/>
    </location>
</feature>
<evidence type="ECO:0000256" key="4">
    <source>
        <dbReference type="ARBA" id="ARBA00022723"/>
    </source>
</evidence>
<dbReference type="GO" id="GO:0016787">
    <property type="term" value="F:hydrolase activity"/>
    <property type="evidence" value="ECO:0007669"/>
    <property type="project" value="UniProtKB-KW"/>
</dbReference>
<evidence type="ECO:0000259" key="16">
    <source>
        <dbReference type="PROSITE" id="PS50994"/>
    </source>
</evidence>
<evidence type="ECO:0000256" key="2">
    <source>
        <dbReference type="ARBA" id="ARBA00022695"/>
    </source>
</evidence>
<dbReference type="GO" id="GO:0015074">
    <property type="term" value="P:DNA integration"/>
    <property type="evidence" value="ECO:0007669"/>
    <property type="project" value="UniProtKB-KW"/>
</dbReference>
<keyword evidence="6" id="KW-0378">Hydrolase</keyword>
<dbReference type="PROSITE" id="PS50994">
    <property type="entry name" value="INTEGRASE"/>
    <property type="match status" value="1"/>
</dbReference>
<dbReference type="GO" id="GO:0006310">
    <property type="term" value="P:DNA recombination"/>
    <property type="evidence" value="ECO:0007669"/>
    <property type="project" value="UniProtKB-KW"/>
</dbReference>
<keyword evidence="18" id="KW-1185">Reference proteome</keyword>
<accession>A0A9Q3E3X4</accession>
<keyword evidence="11" id="KW-0808">Transferase</keyword>
<dbReference type="InterPro" id="IPR012337">
    <property type="entry name" value="RNaseH-like_sf"/>
</dbReference>
<dbReference type="EMBL" id="AVOT02023975">
    <property type="protein sequence ID" value="MBW0514369.1"/>
    <property type="molecule type" value="Genomic_DNA"/>
</dbReference>
<dbReference type="PANTHER" id="PTHR42648">
    <property type="entry name" value="TRANSPOSASE, PUTATIVE-RELATED"/>
    <property type="match status" value="1"/>
</dbReference>
<dbReference type="GO" id="GO:0005634">
    <property type="term" value="C:nucleus"/>
    <property type="evidence" value="ECO:0007669"/>
    <property type="project" value="UniProtKB-ARBA"/>
</dbReference>
<dbReference type="GO" id="GO:0046872">
    <property type="term" value="F:metal ion binding"/>
    <property type="evidence" value="ECO:0007669"/>
    <property type="project" value="UniProtKB-KW"/>
</dbReference>
<dbReference type="InterPro" id="IPR039537">
    <property type="entry name" value="Retrotran_Ty1/copia-like"/>
</dbReference>
<evidence type="ECO:0000256" key="11">
    <source>
        <dbReference type="ARBA" id="ARBA00022932"/>
    </source>
</evidence>
<dbReference type="SUPFAM" id="SSF53098">
    <property type="entry name" value="Ribonuclease H-like"/>
    <property type="match status" value="1"/>
</dbReference>
<dbReference type="Pfam" id="PF00665">
    <property type="entry name" value="rve"/>
    <property type="match status" value="1"/>
</dbReference>
<dbReference type="Gene3D" id="3.30.420.10">
    <property type="entry name" value="Ribonuclease H-like superfamily/Ribonuclease H"/>
    <property type="match status" value="1"/>
</dbReference>
<evidence type="ECO:0000256" key="13">
    <source>
        <dbReference type="ARBA" id="ARBA00048173"/>
    </source>
</evidence>
<reference evidence="17" key="1">
    <citation type="submission" date="2021-03" db="EMBL/GenBank/DDBJ databases">
        <title>Draft genome sequence of rust myrtle Austropuccinia psidii MF-1, a brazilian biotype.</title>
        <authorList>
            <person name="Quecine M.C."/>
            <person name="Pachon D.M.R."/>
            <person name="Bonatelli M.L."/>
            <person name="Correr F.H."/>
            <person name="Franceschini L.M."/>
            <person name="Leite T.F."/>
            <person name="Margarido G.R.A."/>
            <person name="Almeida C.A."/>
            <person name="Ferrarezi J.A."/>
            <person name="Labate C.A."/>
        </authorList>
    </citation>
    <scope>NUCLEOTIDE SEQUENCE</scope>
    <source>
        <strain evidence="17">MF-1</strain>
    </source>
</reference>
<keyword evidence="5" id="KW-0255">Endonuclease</keyword>
<dbReference type="AlphaFoldDB" id="A0A9Q3E3X4"/>
<evidence type="ECO:0000256" key="10">
    <source>
        <dbReference type="ARBA" id="ARBA00022918"/>
    </source>
</evidence>